<proteinExistence type="predicted"/>
<dbReference type="Proteomes" id="UP000823823">
    <property type="component" value="Unassembled WGS sequence"/>
</dbReference>
<protein>
    <recommendedName>
        <fullName evidence="4">ECF transporter S component</fullName>
    </recommendedName>
</protein>
<dbReference type="EMBL" id="DWZH01000090">
    <property type="protein sequence ID" value="HJB11167.1"/>
    <property type="molecule type" value="Genomic_DNA"/>
</dbReference>
<feature type="transmembrane region" description="Helical" evidence="1">
    <location>
        <begin position="137"/>
        <end position="158"/>
    </location>
</feature>
<feature type="transmembrane region" description="Helical" evidence="1">
    <location>
        <begin position="233"/>
        <end position="258"/>
    </location>
</feature>
<name>A0A9D2RQN9_9MICO</name>
<feature type="transmembrane region" description="Helical" evidence="1">
    <location>
        <begin position="170"/>
        <end position="190"/>
    </location>
</feature>
<evidence type="ECO:0008006" key="4">
    <source>
        <dbReference type="Google" id="ProtNLM"/>
    </source>
</evidence>
<reference evidence="2" key="1">
    <citation type="journal article" date="2021" name="PeerJ">
        <title>Extensive microbial diversity within the chicken gut microbiome revealed by metagenomics and culture.</title>
        <authorList>
            <person name="Gilroy R."/>
            <person name="Ravi A."/>
            <person name="Getino M."/>
            <person name="Pursley I."/>
            <person name="Horton D.L."/>
            <person name="Alikhan N.F."/>
            <person name="Baker D."/>
            <person name="Gharbi K."/>
            <person name="Hall N."/>
            <person name="Watson M."/>
            <person name="Adriaenssens E.M."/>
            <person name="Foster-Nyarko E."/>
            <person name="Jarju S."/>
            <person name="Secka A."/>
            <person name="Antonio M."/>
            <person name="Oren A."/>
            <person name="Chaudhuri R.R."/>
            <person name="La Ragione R."/>
            <person name="Hildebrand F."/>
            <person name="Pallen M.J."/>
        </authorList>
    </citation>
    <scope>NUCLEOTIDE SEQUENCE</scope>
    <source>
        <strain evidence="2">ChiHjej13B12-24818</strain>
    </source>
</reference>
<evidence type="ECO:0000256" key="1">
    <source>
        <dbReference type="SAM" id="Phobius"/>
    </source>
</evidence>
<comment type="caution">
    <text evidence="2">The sequence shown here is derived from an EMBL/GenBank/DDBJ whole genome shotgun (WGS) entry which is preliminary data.</text>
</comment>
<sequence>MPGSDQSEEASTPDTVDRIVADLVELRTNAGVVPYAEIARRIGRRRERAGNQGPSHVPARSTIYDAFRSGRRRLDAELVGDIVIALGEDEQSAQAWKKRCFSVQAANERRARSASEREVPAPETVAERIPDDAPRRILPLLGVMIACVLIDGVGHAVVGTLHLALYQDMIGTAVSAIVLGPWYGVAVAVLGTATGTLIHGTMALPFTLVNVAGALAWGYGVRKSGASFSSASFFTLNVHVALVCTLVAVPILLVGYHGGTGHEADRLTQTFAASGRSLVTSVMLSNVITSLLDKLVTGFIALTLIHHLRRHGERTGLTLAGPTVTMFRAAHLPSVRPRHSWS</sequence>
<dbReference type="Gene3D" id="1.10.1760.20">
    <property type="match status" value="1"/>
</dbReference>
<reference evidence="2" key="2">
    <citation type="submission" date="2021-04" db="EMBL/GenBank/DDBJ databases">
        <authorList>
            <person name="Gilroy R."/>
        </authorList>
    </citation>
    <scope>NUCLEOTIDE SEQUENCE</scope>
    <source>
        <strain evidence="2">ChiHjej13B12-24818</strain>
    </source>
</reference>
<keyword evidence="1" id="KW-0472">Membrane</keyword>
<organism evidence="2 3">
    <name type="scientific">Candidatus Brachybacterium merdavium</name>
    <dbReference type="NCBI Taxonomy" id="2838513"/>
    <lineage>
        <taxon>Bacteria</taxon>
        <taxon>Bacillati</taxon>
        <taxon>Actinomycetota</taxon>
        <taxon>Actinomycetes</taxon>
        <taxon>Micrococcales</taxon>
        <taxon>Dermabacteraceae</taxon>
        <taxon>Brachybacterium</taxon>
    </lineage>
</organism>
<keyword evidence="1" id="KW-0812">Transmembrane</keyword>
<feature type="transmembrane region" description="Helical" evidence="1">
    <location>
        <begin position="202"/>
        <end position="221"/>
    </location>
</feature>
<dbReference type="AlphaFoldDB" id="A0A9D2RQN9"/>
<gene>
    <name evidence="2" type="ORF">H9786_11685</name>
</gene>
<evidence type="ECO:0000313" key="2">
    <source>
        <dbReference type="EMBL" id="HJB11167.1"/>
    </source>
</evidence>
<evidence type="ECO:0000313" key="3">
    <source>
        <dbReference type="Proteomes" id="UP000823823"/>
    </source>
</evidence>
<keyword evidence="1" id="KW-1133">Transmembrane helix</keyword>
<accession>A0A9D2RQN9</accession>